<proteinExistence type="predicted"/>
<reference evidence="2" key="1">
    <citation type="submission" date="2023-04" db="EMBL/GenBank/DDBJ databases">
        <title>Ambrosiozyma monospora NBRC 1965.</title>
        <authorList>
            <person name="Ichikawa N."/>
            <person name="Sato H."/>
            <person name="Tonouchi N."/>
        </authorList>
    </citation>
    <scope>NUCLEOTIDE SEQUENCE</scope>
    <source>
        <strain evidence="2">NBRC 1965</strain>
    </source>
</reference>
<sequence>MVTVEGLSGVIDTVYSVGNSSILVASDDNNGSYSALGGYNGEFSSLGPFDSNLKSFSSFQFNGTQYWALLFNGSDVPKVYNPDEKTYLDGTTALNFNLTNAVAAGGDQDDVVYGFGNVIKFDNSASDLYVIDNSTSTSSSSASSSSGSSNSTSKLVNISYGNANANVKKSTQLQLHEAAVSELTGGQNVMNSGLFLNDTTVVIGGTFGLNGTDNTNVAFINNGSIVPLSSDITFESGSSVNALFNNSDALVVAFTGSASHGNDELQDLFVYHMNNGSVESLPEKFKSGEIEALEHDPELNDLFIGGNFTSDTCSVLCLYNFNNKSMRSYGPAKLTGDVNFIQYFAKCVEWGSWCR</sequence>
<evidence type="ECO:0000313" key="2">
    <source>
        <dbReference type="EMBL" id="GMG56289.1"/>
    </source>
</evidence>
<feature type="domain" description="Rax2-like C-terminal" evidence="1">
    <location>
        <begin position="268"/>
        <end position="345"/>
    </location>
</feature>
<comment type="caution">
    <text evidence="2">The sequence shown here is derived from an EMBL/GenBank/DDBJ whole genome shotgun (WGS) entry which is preliminary data.</text>
</comment>
<protein>
    <submittedName>
        <fullName evidence="2">Unnamed protein product</fullName>
    </submittedName>
</protein>
<dbReference type="EMBL" id="BSXU01007181">
    <property type="protein sequence ID" value="GMG56289.1"/>
    <property type="molecule type" value="Genomic_DNA"/>
</dbReference>
<dbReference type="InterPro" id="IPR024982">
    <property type="entry name" value="Rax2-like_C"/>
</dbReference>
<accession>A0A9W6Z8U4</accession>
<dbReference type="AlphaFoldDB" id="A0A9W6Z8U4"/>
<evidence type="ECO:0000259" key="1">
    <source>
        <dbReference type="Pfam" id="PF12768"/>
    </source>
</evidence>
<name>A0A9W6Z8U4_AMBMO</name>
<dbReference type="Proteomes" id="UP001165063">
    <property type="component" value="Unassembled WGS sequence"/>
</dbReference>
<keyword evidence="3" id="KW-1185">Reference proteome</keyword>
<evidence type="ECO:0000313" key="3">
    <source>
        <dbReference type="Proteomes" id="UP001165063"/>
    </source>
</evidence>
<dbReference type="Pfam" id="PF12768">
    <property type="entry name" value="Rax2"/>
    <property type="match status" value="1"/>
</dbReference>
<organism evidence="2 3">
    <name type="scientific">Ambrosiozyma monospora</name>
    <name type="common">Yeast</name>
    <name type="synonym">Endomycopsis monosporus</name>
    <dbReference type="NCBI Taxonomy" id="43982"/>
    <lineage>
        <taxon>Eukaryota</taxon>
        <taxon>Fungi</taxon>
        <taxon>Dikarya</taxon>
        <taxon>Ascomycota</taxon>
        <taxon>Saccharomycotina</taxon>
        <taxon>Pichiomycetes</taxon>
        <taxon>Pichiales</taxon>
        <taxon>Pichiaceae</taxon>
        <taxon>Ambrosiozyma</taxon>
    </lineage>
</organism>
<gene>
    <name evidence="2" type="ORF">Amon01_000835600</name>
</gene>